<organism evidence="2 3">
    <name type="scientific">Portunus trituberculatus</name>
    <name type="common">Swimming crab</name>
    <name type="synonym">Neptunus trituberculatus</name>
    <dbReference type="NCBI Taxonomy" id="210409"/>
    <lineage>
        <taxon>Eukaryota</taxon>
        <taxon>Metazoa</taxon>
        <taxon>Ecdysozoa</taxon>
        <taxon>Arthropoda</taxon>
        <taxon>Crustacea</taxon>
        <taxon>Multicrustacea</taxon>
        <taxon>Malacostraca</taxon>
        <taxon>Eumalacostraca</taxon>
        <taxon>Eucarida</taxon>
        <taxon>Decapoda</taxon>
        <taxon>Pleocyemata</taxon>
        <taxon>Brachyura</taxon>
        <taxon>Eubrachyura</taxon>
        <taxon>Portunoidea</taxon>
        <taxon>Portunidae</taxon>
        <taxon>Portuninae</taxon>
        <taxon>Portunus</taxon>
    </lineage>
</organism>
<comment type="caution">
    <text evidence="2">The sequence shown here is derived from an EMBL/GenBank/DDBJ whole genome shotgun (WGS) entry which is preliminary data.</text>
</comment>
<dbReference type="Proteomes" id="UP000324222">
    <property type="component" value="Unassembled WGS sequence"/>
</dbReference>
<feature type="region of interest" description="Disordered" evidence="1">
    <location>
        <begin position="61"/>
        <end position="88"/>
    </location>
</feature>
<evidence type="ECO:0000313" key="2">
    <source>
        <dbReference type="EMBL" id="MPC99994.1"/>
    </source>
</evidence>
<dbReference type="AlphaFoldDB" id="A0A5B7K5S5"/>
<reference evidence="2 3" key="1">
    <citation type="submission" date="2019-05" db="EMBL/GenBank/DDBJ databases">
        <title>Another draft genome of Portunus trituberculatus and its Hox gene families provides insights of decapod evolution.</title>
        <authorList>
            <person name="Jeong J.-H."/>
            <person name="Song I."/>
            <person name="Kim S."/>
            <person name="Choi T."/>
            <person name="Kim D."/>
            <person name="Ryu S."/>
            <person name="Kim W."/>
        </authorList>
    </citation>
    <scope>NUCLEOTIDE SEQUENCE [LARGE SCALE GENOMIC DNA]</scope>
    <source>
        <tissue evidence="2">Muscle</tissue>
    </source>
</reference>
<keyword evidence="3" id="KW-1185">Reference proteome</keyword>
<evidence type="ECO:0000313" key="3">
    <source>
        <dbReference type="Proteomes" id="UP000324222"/>
    </source>
</evidence>
<name>A0A5B7K5S5_PORTR</name>
<proteinExistence type="predicted"/>
<evidence type="ECO:0000256" key="1">
    <source>
        <dbReference type="SAM" id="MobiDB-lite"/>
    </source>
</evidence>
<sequence length="88" mass="10395">MNIYRIEKFHICISPLLFLLHRAFSSLQQARYLFMGSQLGRFSPAWKDIGVLCFTLRGGMPNEEQWDEEGRQGMMNRPEREERQDTGQ</sequence>
<protein>
    <submittedName>
        <fullName evidence="2">Uncharacterized protein</fullName>
    </submittedName>
</protein>
<feature type="compositionally biased region" description="Basic and acidic residues" evidence="1">
    <location>
        <begin position="77"/>
        <end position="88"/>
    </location>
</feature>
<accession>A0A5B7K5S5</accession>
<gene>
    <name evidence="2" type="ORF">E2C01_095441</name>
</gene>
<dbReference type="EMBL" id="VSRR010120870">
    <property type="protein sequence ID" value="MPC99994.1"/>
    <property type="molecule type" value="Genomic_DNA"/>
</dbReference>